<reference evidence="10 11" key="1">
    <citation type="submission" date="2017-11" db="EMBL/GenBank/DDBJ databases">
        <title>Comparitive Functional Genomics of Dry Heat Resistant strains isolated from the Viking Spacecraft.</title>
        <authorList>
            <person name="Seuylemezian A."/>
            <person name="Cooper K."/>
            <person name="Vaishampayan P."/>
        </authorList>
    </citation>
    <scope>NUCLEOTIDE SEQUENCE [LARGE SCALE GENOMIC DNA]</scope>
    <source>
        <strain evidence="10 11">V32-6</strain>
    </source>
</reference>
<keyword evidence="5" id="KW-0067">ATP-binding</keyword>
<dbReference type="PANTHER" id="PTHR10196:SF93">
    <property type="entry name" value="L-RHAMNULOKINASE"/>
    <property type="match status" value="1"/>
</dbReference>
<feature type="domain" description="Carbohydrate kinase FGGY C-terminal" evidence="9">
    <location>
        <begin position="256"/>
        <end position="446"/>
    </location>
</feature>
<keyword evidence="4 10" id="KW-0418">Kinase</keyword>
<keyword evidence="11" id="KW-1185">Reference proteome</keyword>
<dbReference type="AlphaFoldDB" id="A0A2N5HDY2"/>
<evidence type="ECO:0000313" key="11">
    <source>
        <dbReference type="Proteomes" id="UP000234950"/>
    </source>
</evidence>
<dbReference type="GO" id="GO:0006071">
    <property type="term" value="P:glycerol metabolic process"/>
    <property type="evidence" value="ECO:0007669"/>
    <property type="project" value="TreeGrafter"/>
</dbReference>
<comment type="similarity">
    <text evidence="1">Belongs to the FGGY kinase family.</text>
</comment>
<evidence type="ECO:0000259" key="8">
    <source>
        <dbReference type="Pfam" id="PF00370"/>
    </source>
</evidence>
<organism evidence="10 11">
    <name type="scientific">Neobacillus cucumis</name>
    <dbReference type="NCBI Taxonomy" id="1740721"/>
    <lineage>
        <taxon>Bacteria</taxon>
        <taxon>Bacillati</taxon>
        <taxon>Bacillota</taxon>
        <taxon>Bacilli</taxon>
        <taxon>Bacillales</taxon>
        <taxon>Bacillaceae</taxon>
        <taxon>Neobacillus</taxon>
    </lineage>
</organism>
<dbReference type="Gene3D" id="3.30.420.40">
    <property type="match status" value="2"/>
</dbReference>
<dbReference type="GO" id="GO:0005829">
    <property type="term" value="C:cytosol"/>
    <property type="evidence" value="ECO:0007669"/>
    <property type="project" value="TreeGrafter"/>
</dbReference>
<dbReference type="InterPro" id="IPR018485">
    <property type="entry name" value="FGGY_C"/>
</dbReference>
<protein>
    <submittedName>
        <fullName evidence="10">Rhamnulokinase</fullName>
    </submittedName>
</protein>
<comment type="caution">
    <text evidence="10">The sequence shown here is derived from an EMBL/GenBank/DDBJ whole genome shotgun (WGS) entry which is preliminary data.</text>
</comment>
<dbReference type="GO" id="GO:0019301">
    <property type="term" value="P:rhamnose catabolic process"/>
    <property type="evidence" value="ECO:0007669"/>
    <property type="project" value="InterPro"/>
</dbReference>
<dbReference type="InterPro" id="IPR018484">
    <property type="entry name" value="FGGY_N"/>
</dbReference>
<name>A0A2N5HDY2_9BACI</name>
<sequence length="498" mass="56072">MNKVWAFDLGASNGRLMVSGFDGNRLFLEEVHRFPNHPVHVTGHYYWDILRTFQEMKAGIGKSIKKGHKSIESLSIDTWGVDFGLLSETGELLGNPYSYRDPHTKESLMELLSVIQKEVLYTRTGVEPAAINTICQLYAIKNNNSSLLERAKTLLLTPNLLSYFFSGVRANEYTISTTTSLFNIQERNWDSDLMERLNLRRDMMADIVMPGTILGPTLYTIQNEFSIGPVKVIAGAGHDTACALAALPIQTENSAFMSCGTWILMGVQVKKPVITEQALEWGFTNEGTADGEYRLLKNIMGMWLIQQCKSAWSKEGRIFTYEEEAQLIRDTASFTSLIDPDDSAFFNPNHMPEQIRNYCIRTGQEAPETPGEFLRCILVSLSLKYRWVLEKLEQLAGKSIETIHMGGGGIQNELFCQFTANATNRTVIAGPVEASAIGNSLTQWIALGKMKDLKEGREIVKNSFPVKVYEPQNQLEWQEAYGHFIKLLTNYNVEETLS</sequence>
<evidence type="ECO:0000256" key="6">
    <source>
        <dbReference type="ARBA" id="ARBA00023157"/>
    </source>
</evidence>
<dbReference type="EMBL" id="PGVE01000052">
    <property type="protein sequence ID" value="PLS03741.1"/>
    <property type="molecule type" value="Genomic_DNA"/>
</dbReference>
<evidence type="ECO:0000256" key="5">
    <source>
        <dbReference type="ARBA" id="ARBA00022840"/>
    </source>
</evidence>
<keyword evidence="7" id="KW-0684">Rhamnose metabolism</keyword>
<proteinExistence type="inferred from homology"/>
<gene>
    <name evidence="10" type="ORF">CVD27_13805</name>
</gene>
<evidence type="ECO:0000256" key="2">
    <source>
        <dbReference type="ARBA" id="ARBA00022679"/>
    </source>
</evidence>
<evidence type="ECO:0000256" key="1">
    <source>
        <dbReference type="ARBA" id="ARBA00009156"/>
    </source>
</evidence>
<dbReference type="RefSeq" id="WP_101648488.1">
    <property type="nucleotide sequence ID" value="NZ_PGVE01000052.1"/>
</dbReference>
<dbReference type="GO" id="GO:0004370">
    <property type="term" value="F:glycerol kinase activity"/>
    <property type="evidence" value="ECO:0007669"/>
    <property type="project" value="TreeGrafter"/>
</dbReference>
<dbReference type="InterPro" id="IPR043129">
    <property type="entry name" value="ATPase_NBD"/>
</dbReference>
<dbReference type="CDD" id="cd07771">
    <property type="entry name" value="ASKHA_NBD_FGGY_RhaB-like"/>
    <property type="match status" value="1"/>
</dbReference>
<dbReference type="InterPro" id="IPR013449">
    <property type="entry name" value="Rhamnulokinase"/>
</dbReference>
<evidence type="ECO:0000256" key="4">
    <source>
        <dbReference type="ARBA" id="ARBA00022777"/>
    </source>
</evidence>
<dbReference type="GO" id="GO:0005524">
    <property type="term" value="F:ATP binding"/>
    <property type="evidence" value="ECO:0007669"/>
    <property type="project" value="UniProtKB-KW"/>
</dbReference>
<dbReference type="SUPFAM" id="SSF53067">
    <property type="entry name" value="Actin-like ATPase domain"/>
    <property type="match status" value="2"/>
</dbReference>
<evidence type="ECO:0000256" key="7">
    <source>
        <dbReference type="ARBA" id="ARBA00023308"/>
    </source>
</evidence>
<dbReference type="PANTHER" id="PTHR10196">
    <property type="entry name" value="SUGAR KINASE"/>
    <property type="match status" value="1"/>
</dbReference>
<evidence type="ECO:0000313" key="10">
    <source>
        <dbReference type="EMBL" id="PLS03741.1"/>
    </source>
</evidence>
<evidence type="ECO:0000256" key="3">
    <source>
        <dbReference type="ARBA" id="ARBA00022741"/>
    </source>
</evidence>
<evidence type="ECO:0000259" key="9">
    <source>
        <dbReference type="Pfam" id="PF02782"/>
    </source>
</evidence>
<keyword evidence="2" id="KW-0808">Transferase</keyword>
<keyword evidence="6" id="KW-1015">Disulfide bond</keyword>
<dbReference type="Pfam" id="PF00370">
    <property type="entry name" value="FGGY_N"/>
    <property type="match status" value="1"/>
</dbReference>
<dbReference type="Pfam" id="PF02782">
    <property type="entry name" value="FGGY_C"/>
    <property type="match status" value="1"/>
</dbReference>
<dbReference type="OrthoDB" id="9761504at2"/>
<dbReference type="Proteomes" id="UP000234950">
    <property type="component" value="Unassembled WGS sequence"/>
</dbReference>
<keyword evidence="3" id="KW-0547">Nucleotide-binding</keyword>
<feature type="domain" description="Carbohydrate kinase FGGY N-terminal" evidence="8">
    <location>
        <begin position="6"/>
        <end position="244"/>
    </location>
</feature>
<accession>A0A2N5HDY2</accession>
<dbReference type="GO" id="GO:0008993">
    <property type="term" value="F:rhamnulokinase activity"/>
    <property type="evidence" value="ECO:0007669"/>
    <property type="project" value="InterPro"/>
</dbReference>